<feature type="region of interest" description="Disordered" evidence="1">
    <location>
        <begin position="1"/>
        <end position="23"/>
    </location>
</feature>
<evidence type="ECO:0000256" key="1">
    <source>
        <dbReference type="SAM" id="MobiDB-lite"/>
    </source>
</evidence>
<dbReference type="PATRIC" id="fig|1263870.3.peg.2579"/>
<keyword evidence="3" id="KW-1185">Reference proteome</keyword>
<proteinExistence type="predicted"/>
<evidence type="ECO:0000313" key="3">
    <source>
        <dbReference type="Proteomes" id="UP000011885"/>
    </source>
</evidence>
<dbReference type="EMBL" id="ANOH01000169">
    <property type="protein sequence ID" value="EMI56089.1"/>
    <property type="molecule type" value="Genomic_DNA"/>
</dbReference>
<gene>
    <name evidence="2" type="ORF">RSSM_02424</name>
</gene>
<comment type="caution">
    <text evidence="2">The sequence shown here is derived from an EMBL/GenBank/DDBJ whole genome shotgun (WGS) entry which is preliminary data.</text>
</comment>
<name>M5U486_9BACT</name>
<evidence type="ECO:0000313" key="2">
    <source>
        <dbReference type="EMBL" id="EMI56089.1"/>
    </source>
</evidence>
<protein>
    <submittedName>
        <fullName evidence="2">Uncharacterized protein</fullName>
    </submittedName>
</protein>
<sequence>MASVYRRAIRKDKNRSDNRGKLIRRRALAPLAMRLPRRTTIG</sequence>
<dbReference type="AlphaFoldDB" id="M5U486"/>
<accession>M5U486</accession>
<dbReference type="Proteomes" id="UP000011885">
    <property type="component" value="Unassembled WGS sequence"/>
</dbReference>
<organism evidence="2 3">
    <name type="scientific">Rhodopirellula sallentina SM41</name>
    <dbReference type="NCBI Taxonomy" id="1263870"/>
    <lineage>
        <taxon>Bacteria</taxon>
        <taxon>Pseudomonadati</taxon>
        <taxon>Planctomycetota</taxon>
        <taxon>Planctomycetia</taxon>
        <taxon>Pirellulales</taxon>
        <taxon>Pirellulaceae</taxon>
        <taxon>Rhodopirellula</taxon>
    </lineage>
</organism>
<reference evidence="2 3" key="1">
    <citation type="journal article" date="2013" name="Mar. Genomics">
        <title>Expression of sulfatases in Rhodopirellula baltica and the diversity of sulfatases in the genus Rhodopirellula.</title>
        <authorList>
            <person name="Wegner C.E."/>
            <person name="Richter-Heitmann T."/>
            <person name="Klindworth A."/>
            <person name="Klockow C."/>
            <person name="Richter M."/>
            <person name="Achstetter T."/>
            <person name="Glockner F.O."/>
            <person name="Harder J."/>
        </authorList>
    </citation>
    <scope>NUCLEOTIDE SEQUENCE [LARGE SCALE GENOMIC DNA]</scope>
    <source>
        <strain evidence="2 3">SM41</strain>
    </source>
</reference>